<evidence type="ECO:0000256" key="18">
    <source>
        <dbReference type="ARBA" id="ARBA00044632"/>
    </source>
</evidence>
<protein>
    <recommendedName>
        <fullName evidence="5">DNA polymerase beta</fullName>
        <ecNumber evidence="3">2.7.7.7</ecNumber>
        <ecNumber evidence="4">4.2.99.18</ecNumber>
    </recommendedName>
    <alternativeName>
        <fullName evidence="16">5'-deoxyribose-phosphate lyase</fullName>
    </alternativeName>
    <alternativeName>
        <fullName evidence="17">AP lyase</fullName>
    </alternativeName>
</protein>
<dbReference type="Pfam" id="PF14520">
    <property type="entry name" value="HHH_5"/>
    <property type="match status" value="1"/>
</dbReference>
<dbReference type="InterPro" id="IPR028207">
    <property type="entry name" value="DNA_pol_B_palm_palm"/>
</dbReference>
<dbReference type="GO" id="GO:0140078">
    <property type="term" value="F:class I DNA-(apurinic or apyrimidinic site) endonuclease activity"/>
    <property type="evidence" value="ECO:0007669"/>
    <property type="project" value="UniProtKB-EC"/>
</dbReference>
<dbReference type="InterPro" id="IPR043519">
    <property type="entry name" value="NT_sf"/>
</dbReference>
<evidence type="ECO:0000313" key="26">
    <source>
        <dbReference type="Proteomes" id="UP000178880"/>
    </source>
</evidence>
<feature type="domain" description="Helix-hairpin-helix DNA-binding motif class 1" evidence="22">
    <location>
        <begin position="129"/>
        <end position="148"/>
    </location>
</feature>
<dbReference type="InterPro" id="IPR010996">
    <property type="entry name" value="HHH_MUS81"/>
</dbReference>
<feature type="domain" description="Helix-hairpin-helix DNA-binding motif class 1" evidence="22">
    <location>
        <begin position="94"/>
        <end position="113"/>
    </location>
</feature>
<dbReference type="Pfam" id="PF14792">
    <property type="entry name" value="DNA_pol_B_palm"/>
    <property type="match status" value="1"/>
</dbReference>
<organism evidence="25 26">
    <name type="scientific">Candidatus Liptonbacteria bacterium RIFCSPLOWO2_01_FULL_52_25</name>
    <dbReference type="NCBI Taxonomy" id="1798650"/>
    <lineage>
        <taxon>Bacteria</taxon>
        <taxon>Candidatus Liptoniibacteriota</taxon>
    </lineage>
</organism>
<comment type="function">
    <text evidence="20">Repair polymerase that plays a key role in base-excision repair. During this process, the damaged base is excised by specific DNA glycosylases, the DNA backbone is nicked at the abasic site by an apurinic/apyrimidic (AP) endonuclease, and POLB removes 5'-deoxyribose-phosphate from the preincised AP site acting as a 5'-deoxyribose-phosphate lyase (5'-dRP lyase); through its DNA polymerase activity, it adds one nucleotide to the 3' end of the arising single-nucleotide gap. Conducts 'gap-filling' DNA synthesis in a stepwise distributive fashion rather than in a processive fashion as for other DNA polymerases. It is also able to cleave sugar-phosphate bonds 3' to an intact AP site, acting as an AP lyase.</text>
</comment>
<keyword evidence="14" id="KW-0915">Sodium</keyword>
<keyword evidence="15" id="KW-0234">DNA repair</keyword>
<dbReference type="GO" id="GO:0003887">
    <property type="term" value="F:DNA-directed DNA polymerase activity"/>
    <property type="evidence" value="ECO:0007669"/>
    <property type="project" value="UniProtKB-KW"/>
</dbReference>
<dbReference type="SMART" id="SM00278">
    <property type="entry name" value="HhH1"/>
    <property type="match status" value="3"/>
</dbReference>
<dbReference type="Gene3D" id="3.20.20.140">
    <property type="entry name" value="Metal-dependent hydrolases"/>
    <property type="match status" value="1"/>
</dbReference>
<dbReference type="CDD" id="cd00141">
    <property type="entry name" value="NT_POLXc"/>
    <property type="match status" value="1"/>
</dbReference>
<keyword evidence="11" id="KW-0227">DNA damage</keyword>
<gene>
    <name evidence="25" type="ORF">A2945_02435</name>
</gene>
<dbReference type="InterPro" id="IPR016195">
    <property type="entry name" value="Pol/histidinol_Pase-like"/>
</dbReference>
<evidence type="ECO:0000256" key="7">
    <source>
        <dbReference type="ARBA" id="ARBA00022634"/>
    </source>
</evidence>
<feature type="domain" description="Helix-hairpin-helix DNA-binding motif class 1" evidence="22">
    <location>
        <begin position="54"/>
        <end position="73"/>
    </location>
</feature>
<evidence type="ECO:0000313" key="25">
    <source>
        <dbReference type="EMBL" id="OGY99829.1"/>
    </source>
</evidence>
<evidence type="ECO:0000259" key="24">
    <source>
        <dbReference type="SMART" id="SM00483"/>
    </source>
</evidence>
<dbReference type="Gene3D" id="1.10.150.110">
    <property type="entry name" value="DNA polymerase beta, N-terminal domain-like"/>
    <property type="match status" value="1"/>
</dbReference>
<dbReference type="PRINTS" id="PR00869">
    <property type="entry name" value="DNAPOLX"/>
</dbReference>
<dbReference type="InterPro" id="IPR022312">
    <property type="entry name" value="DNA_pol_X"/>
</dbReference>
<evidence type="ECO:0000256" key="16">
    <source>
        <dbReference type="ARBA" id="ARBA00035717"/>
    </source>
</evidence>
<keyword evidence="10" id="KW-0235">DNA replication</keyword>
<dbReference type="InterPro" id="IPR003141">
    <property type="entry name" value="Pol/His_phosphatase_N"/>
</dbReference>
<dbReference type="GO" id="GO:0042578">
    <property type="term" value="F:phosphoric ester hydrolase activity"/>
    <property type="evidence" value="ECO:0007669"/>
    <property type="project" value="TreeGrafter"/>
</dbReference>
<comment type="cofactor">
    <cofactor evidence="1">
        <name>Mg(2+)</name>
        <dbReference type="ChEBI" id="CHEBI:18420"/>
    </cofactor>
</comment>
<dbReference type="GO" id="GO:0005829">
    <property type="term" value="C:cytosol"/>
    <property type="evidence" value="ECO:0007669"/>
    <property type="project" value="TreeGrafter"/>
</dbReference>
<evidence type="ECO:0000256" key="20">
    <source>
        <dbReference type="ARBA" id="ARBA00045548"/>
    </source>
</evidence>
<dbReference type="SMART" id="SM00481">
    <property type="entry name" value="POLIIIAc"/>
    <property type="match status" value="1"/>
</dbReference>
<dbReference type="NCBIfam" id="NF006375">
    <property type="entry name" value="PRK08609.1"/>
    <property type="match status" value="1"/>
</dbReference>
<comment type="catalytic activity">
    <reaction evidence="18">
        <text>2'-deoxyribonucleotide-(2'-deoxyribose 5'-phosphate)-2'-deoxyribonucleotide-DNA = a 3'-end 2'-deoxyribonucleotide-(2,3-dehydro-2,3-deoxyribose 5'-phosphate)-DNA + a 5'-end 5'-phospho-2'-deoxyribonucleoside-DNA + H(+)</text>
        <dbReference type="Rhea" id="RHEA:66592"/>
        <dbReference type="Rhea" id="RHEA-COMP:13180"/>
        <dbReference type="Rhea" id="RHEA-COMP:16897"/>
        <dbReference type="Rhea" id="RHEA-COMP:17067"/>
        <dbReference type="ChEBI" id="CHEBI:15378"/>
        <dbReference type="ChEBI" id="CHEBI:136412"/>
        <dbReference type="ChEBI" id="CHEBI:157695"/>
        <dbReference type="ChEBI" id="CHEBI:167181"/>
        <dbReference type="EC" id="4.2.99.18"/>
    </reaction>
</comment>
<accession>A0A1G2CGG8</accession>
<dbReference type="AlphaFoldDB" id="A0A1G2CGG8"/>
<dbReference type="SMART" id="SM00483">
    <property type="entry name" value="POLXc"/>
    <property type="match status" value="1"/>
</dbReference>
<evidence type="ECO:0000256" key="14">
    <source>
        <dbReference type="ARBA" id="ARBA00023053"/>
    </source>
</evidence>
<dbReference type="InterPro" id="IPR029398">
    <property type="entry name" value="PolB_thumb"/>
</dbReference>
<dbReference type="STRING" id="1798650.A2945_02435"/>
<evidence type="ECO:0000256" key="19">
    <source>
        <dbReference type="ARBA" id="ARBA00044678"/>
    </source>
</evidence>
<sequence length="596" mass="66460">MVSNQSIAQTLKEIAEYLEMQEVPFKPRAYEKVAEVIGGLEEEVADIYKRGGIKALEEIPGVGKGIAERIEELIKTGRSKYHEELKKKTPVDLASLGAIEGLGPKSVQKLYQKLHVRNIGDLERVARAGKVAKLEGFGTKSEEKILKGIEFSKKSGGRFVLGTVMPQVRAIETRLRAVRGVERLTVAGSVRRRKETIGDVDILITSEHAKPIMDAFVAMPEVVQVMAHGETKSSVKLTTGLNVDVRVVPSESYGAALNYFTGSKDHNVALRQIAVGKGLKLNEYGLFSAKGVKNAEKRGNERGITQKEIIIAGKTEEEIYGALGMDYIEPEMRENTGELEAARKHELPKLIGYGDLMGDLQVQTSWTDGSDSIETMAKAAAAQGLKYIVITDHTKRLAMTHGLDEKRIVEQWKEIDAVNKKFQVSSFKLQVLKGTECDILKDGSLDLPDSTLSKLDVVGVSVHSFFNLTEREQTERVRRAMENPHVDIFFHPTGRILNRREPYQIDMEEIIKIAKKTGTILEIDAYPDRSDLKDEYIRKCVEAGVKMSIDSDAHSKAHFPFLEYGIAQARRGWATKNDIINAWPVEKMLGFLKKKE</sequence>
<dbReference type="Gene3D" id="1.10.150.20">
    <property type="entry name" value="5' to 3' exonuclease, C-terminal subdomain"/>
    <property type="match status" value="1"/>
</dbReference>
<evidence type="ECO:0000256" key="1">
    <source>
        <dbReference type="ARBA" id="ARBA00001946"/>
    </source>
</evidence>
<evidence type="ECO:0000256" key="2">
    <source>
        <dbReference type="ARBA" id="ARBA00004496"/>
    </source>
</evidence>
<dbReference type="GO" id="GO:0006281">
    <property type="term" value="P:DNA repair"/>
    <property type="evidence" value="ECO:0007669"/>
    <property type="project" value="UniProtKB-KW"/>
</dbReference>
<evidence type="ECO:0000256" key="4">
    <source>
        <dbReference type="ARBA" id="ARBA00012720"/>
    </source>
</evidence>
<dbReference type="EMBL" id="MHLA01000013">
    <property type="protein sequence ID" value="OGY99829.1"/>
    <property type="molecule type" value="Genomic_DNA"/>
</dbReference>
<comment type="catalytic activity">
    <reaction evidence="21">
        <text>DNA(n) + a 2'-deoxyribonucleoside 5'-triphosphate = DNA(n+1) + diphosphate</text>
        <dbReference type="Rhea" id="RHEA:22508"/>
        <dbReference type="Rhea" id="RHEA-COMP:17339"/>
        <dbReference type="Rhea" id="RHEA-COMP:17340"/>
        <dbReference type="ChEBI" id="CHEBI:33019"/>
        <dbReference type="ChEBI" id="CHEBI:61560"/>
        <dbReference type="ChEBI" id="CHEBI:173112"/>
        <dbReference type="EC" id="2.7.7.7"/>
    </reaction>
</comment>
<evidence type="ECO:0000259" key="22">
    <source>
        <dbReference type="SMART" id="SM00278"/>
    </source>
</evidence>
<dbReference type="SUPFAM" id="SSF81301">
    <property type="entry name" value="Nucleotidyltransferase"/>
    <property type="match status" value="1"/>
</dbReference>
<dbReference type="GO" id="GO:0003677">
    <property type="term" value="F:DNA binding"/>
    <property type="evidence" value="ECO:0007669"/>
    <property type="project" value="InterPro"/>
</dbReference>
<dbReference type="InterPro" id="IPR004013">
    <property type="entry name" value="PHP_dom"/>
</dbReference>
<keyword evidence="13" id="KW-0239">DNA-directed DNA polymerase</keyword>
<evidence type="ECO:0000256" key="15">
    <source>
        <dbReference type="ARBA" id="ARBA00023204"/>
    </source>
</evidence>
<keyword evidence="8" id="KW-0808">Transferase</keyword>
<dbReference type="InterPro" id="IPR027421">
    <property type="entry name" value="DNA_pol_lamdba_lyase_dom_sf"/>
</dbReference>
<dbReference type="PIRSF" id="PIRSF005047">
    <property type="entry name" value="UCP005047_YshC"/>
    <property type="match status" value="1"/>
</dbReference>
<evidence type="ECO:0000256" key="3">
    <source>
        <dbReference type="ARBA" id="ARBA00012417"/>
    </source>
</evidence>
<dbReference type="InterPro" id="IPR022311">
    <property type="entry name" value="PolX-like"/>
</dbReference>
<comment type="catalytic activity">
    <reaction evidence="19">
        <text>a 5'-end 2'-deoxyribose-2'-deoxyribonucleotide-DNA = (2E,4S)-4-hydroxypenten-2-al-5-phosphate + a 5'-end 5'-phospho-2'-deoxyribonucleoside-DNA + H(+)</text>
        <dbReference type="Rhea" id="RHEA:76255"/>
        <dbReference type="Rhea" id="RHEA-COMP:13180"/>
        <dbReference type="Rhea" id="RHEA-COMP:18657"/>
        <dbReference type="ChEBI" id="CHEBI:15378"/>
        <dbReference type="ChEBI" id="CHEBI:136412"/>
        <dbReference type="ChEBI" id="CHEBI:195194"/>
        <dbReference type="ChEBI" id="CHEBI:195195"/>
    </reaction>
</comment>
<evidence type="ECO:0000256" key="11">
    <source>
        <dbReference type="ARBA" id="ARBA00022763"/>
    </source>
</evidence>
<dbReference type="Gene3D" id="3.30.460.10">
    <property type="entry name" value="Beta Polymerase, domain 2"/>
    <property type="match status" value="1"/>
</dbReference>
<proteinExistence type="predicted"/>
<dbReference type="InterPro" id="IPR003583">
    <property type="entry name" value="Hlx-hairpin-Hlx_DNA-bd_motif"/>
</dbReference>
<feature type="domain" description="Polymerase/histidinol phosphatase N-terminal" evidence="23">
    <location>
        <begin position="358"/>
        <end position="441"/>
    </location>
</feature>
<evidence type="ECO:0000256" key="17">
    <source>
        <dbReference type="ARBA" id="ARBA00035726"/>
    </source>
</evidence>
<dbReference type="InterPro" id="IPR002054">
    <property type="entry name" value="DNA-dir_DNA_pol_X"/>
</dbReference>
<dbReference type="PRINTS" id="PR00870">
    <property type="entry name" value="DNAPOLXBETA"/>
</dbReference>
<dbReference type="Pfam" id="PF02811">
    <property type="entry name" value="PHP"/>
    <property type="match status" value="1"/>
</dbReference>
<comment type="caution">
    <text evidence="25">The sequence shown here is derived from an EMBL/GenBank/DDBJ whole genome shotgun (WGS) entry which is preliminary data.</text>
</comment>
<evidence type="ECO:0000256" key="13">
    <source>
        <dbReference type="ARBA" id="ARBA00022932"/>
    </source>
</evidence>
<dbReference type="Pfam" id="PF14791">
    <property type="entry name" value="DNA_pol_B_thumb"/>
    <property type="match status" value="1"/>
</dbReference>
<dbReference type="EC" id="4.2.99.18" evidence="4"/>
<keyword evidence="12" id="KW-0832">Ubl conjugation</keyword>
<keyword evidence="7" id="KW-0237">DNA synthesis</keyword>
<feature type="domain" description="DNA-directed DNA polymerase X" evidence="24">
    <location>
        <begin position="1"/>
        <end position="334"/>
    </location>
</feature>
<dbReference type="SUPFAM" id="SSF47802">
    <property type="entry name" value="DNA polymerase beta, N-terminal domain-like"/>
    <property type="match status" value="1"/>
</dbReference>
<dbReference type="PANTHER" id="PTHR36928">
    <property type="entry name" value="PHOSPHATASE YCDX-RELATED"/>
    <property type="match status" value="1"/>
</dbReference>
<dbReference type="InterPro" id="IPR047967">
    <property type="entry name" value="PolX_PHP"/>
</dbReference>
<evidence type="ECO:0000256" key="5">
    <source>
        <dbReference type="ARBA" id="ARBA00020020"/>
    </source>
</evidence>
<dbReference type="Proteomes" id="UP000178880">
    <property type="component" value="Unassembled WGS sequence"/>
</dbReference>
<evidence type="ECO:0000256" key="10">
    <source>
        <dbReference type="ARBA" id="ARBA00022705"/>
    </source>
</evidence>
<dbReference type="SUPFAM" id="SSF89550">
    <property type="entry name" value="PHP domain-like"/>
    <property type="match status" value="1"/>
</dbReference>
<comment type="subcellular location">
    <subcellularLocation>
        <location evidence="2">Cytoplasm</location>
    </subcellularLocation>
</comment>
<keyword evidence="9" id="KW-0548">Nucleotidyltransferase</keyword>
<dbReference type="CDD" id="cd07436">
    <property type="entry name" value="PHP_PolX"/>
    <property type="match status" value="1"/>
</dbReference>
<dbReference type="FunFam" id="3.20.20.140:FF:000047">
    <property type="entry name" value="PHP domain-containing protein"/>
    <property type="match status" value="1"/>
</dbReference>
<dbReference type="InterPro" id="IPR002008">
    <property type="entry name" value="DNA_pol_X_beta-like"/>
</dbReference>
<keyword evidence="6" id="KW-0488">Methylation</keyword>
<dbReference type="Gene3D" id="3.30.210.10">
    <property type="entry name" value="DNA polymerase, thumb domain"/>
    <property type="match status" value="1"/>
</dbReference>
<dbReference type="GO" id="GO:0008270">
    <property type="term" value="F:zinc ion binding"/>
    <property type="evidence" value="ECO:0007669"/>
    <property type="project" value="TreeGrafter"/>
</dbReference>
<evidence type="ECO:0000256" key="9">
    <source>
        <dbReference type="ARBA" id="ARBA00022695"/>
    </source>
</evidence>
<dbReference type="InterPro" id="IPR037160">
    <property type="entry name" value="DNA_Pol_thumb_sf"/>
</dbReference>
<dbReference type="EC" id="2.7.7.7" evidence="3"/>
<reference evidence="25 26" key="1">
    <citation type="journal article" date="2016" name="Nat. Commun.">
        <title>Thousands of microbial genomes shed light on interconnected biogeochemical processes in an aquifer system.</title>
        <authorList>
            <person name="Anantharaman K."/>
            <person name="Brown C.T."/>
            <person name="Hug L.A."/>
            <person name="Sharon I."/>
            <person name="Castelle C.J."/>
            <person name="Probst A.J."/>
            <person name="Thomas B.C."/>
            <person name="Singh A."/>
            <person name="Wilkins M.J."/>
            <person name="Karaoz U."/>
            <person name="Brodie E.L."/>
            <person name="Williams K.H."/>
            <person name="Hubbard S.S."/>
            <person name="Banfield J.F."/>
        </authorList>
    </citation>
    <scope>NUCLEOTIDE SEQUENCE [LARGE SCALE GENOMIC DNA]</scope>
</reference>
<evidence type="ECO:0000259" key="23">
    <source>
        <dbReference type="SMART" id="SM00481"/>
    </source>
</evidence>
<name>A0A1G2CGG8_9BACT</name>
<evidence type="ECO:0000256" key="12">
    <source>
        <dbReference type="ARBA" id="ARBA00022843"/>
    </source>
</evidence>
<dbReference type="Pfam" id="PF14716">
    <property type="entry name" value="HHH_8"/>
    <property type="match status" value="1"/>
</dbReference>
<evidence type="ECO:0000256" key="6">
    <source>
        <dbReference type="ARBA" id="ARBA00022481"/>
    </source>
</evidence>
<evidence type="ECO:0000256" key="21">
    <source>
        <dbReference type="ARBA" id="ARBA00049244"/>
    </source>
</evidence>
<dbReference type="InterPro" id="IPR050243">
    <property type="entry name" value="PHP_phosphatase"/>
</dbReference>
<dbReference type="PANTHER" id="PTHR36928:SF1">
    <property type="entry name" value="PHOSPHATASE YCDX-RELATED"/>
    <property type="match status" value="1"/>
</dbReference>
<evidence type="ECO:0000256" key="8">
    <source>
        <dbReference type="ARBA" id="ARBA00022679"/>
    </source>
</evidence>